<dbReference type="EC" id="5.6.2.3" evidence="3"/>
<dbReference type="SUPFAM" id="SSF52540">
    <property type="entry name" value="P-loop containing nucleoside triphosphate hydrolases"/>
    <property type="match status" value="1"/>
</dbReference>
<dbReference type="InterPro" id="IPR027785">
    <property type="entry name" value="UvrD-like_helicase_C"/>
</dbReference>
<gene>
    <name evidence="3 5" type="primary">recD</name>
    <name evidence="5" type="ORF">LEP1GSC056_1847</name>
</gene>
<dbReference type="InterPro" id="IPR027417">
    <property type="entry name" value="P-loop_NTPase"/>
</dbReference>
<comment type="catalytic activity">
    <reaction evidence="3">
        <text>ATP + H2O = ADP + phosphate + H(+)</text>
        <dbReference type="Rhea" id="RHEA:13065"/>
        <dbReference type="ChEBI" id="CHEBI:15377"/>
        <dbReference type="ChEBI" id="CHEBI:15378"/>
        <dbReference type="ChEBI" id="CHEBI:30616"/>
        <dbReference type="ChEBI" id="CHEBI:43474"/>
        <dbReference type="ChEBI" id="CHEBI:456216"/>
        <dbReference type="EC" id="5.6.2.3"/>
    </reaction>
</comment>
<keyword evidence="3" id="KW-0234">DNA repair</keyword>
<comment type="subunit">
    <text evidence="3">Heterotrimer of RecB, RecC and RecD. All subunits contribute to DNA-binding.</text>
</comment>
<comment type="similarity">
    <text evidence="3">Belongs to the RecD family.</text>
</comment>
<dbReference type="AlphaFoldDB" id="A0ABC9SMG0"/>
<dbReference type="Gene3D" id="3.40.50.300">
    <property type="entry name" value="P-loop containing nucleotide triphosphate hydrolases"/>
    <property type="match status" value="2"/>
</dbReference>
<keyword evidence="3" id="KW-0227">DNA damage</keyword>
<keyword evidence="1 3" id="KW-0547">Nucleotide-binding</keyword>
<feature type="domain" description="UvrD-like helicase C-terminal" evidence="4">
    <location>
        <begin position="538"/>
        <end position="592"/>
    </location>
</feature>
<dbReference type="CDD" id="cd17933">
    <property type="entry name" value="DEXSc_RecD-like"/>
    <property type="match status" value="1"/>
</dbReference>
<organism evidence="5 6">
    <name type="scientific">Leptospira borgpetersenii str. Brem 328</name>
    <dbReference type="NCBI Taxonomy" id="1049780"/>
    <lineage>
        <taxon>Bacteria</taxon>
        <taxon>Pseudomonadati</taxon>
        <taxon>Spirochaetota</taxon>
        <taxon>Spirochaetia</taxon>
        <taxon>Leptospirales</taxon>
        <taxon>Leptospiraceae</taxon>
        <taxon>Leptospira</taxon>
    </lineage>
</organism>
<keyword evidence="3 5" id="KW-0378">Hydrolase</keyword>
<dbReference type="Gene3D" id="2.30.30.940">
    <property type="match status" value="1"/>
</dbReference>
<accession>A0ABC9SMG0</accession>
<keyword evidence="3" id="KW-0413">Isomerase</keyword>
<name>A0ABC9SMG0_LEPBO</name>
<proteinExistence type="inferred from homology"/>
<keyword evidence="2 3" id="KW-0067">ATP-binding</keyword>
<evidence type="ECO:0000256" key="2">
    <source>
        <dbReference type="ARBA" id="ARBA00022840"/>
    </source>
</evidence>
<keyword evidence="3" id="KW-0269">Exonuclease</keyword>
<evidence type="ECO:0000313" key="6">
    <source>
        <dbReference type="Proteomes" id="UP000012166"/>
    </source>
</evidence>
<protein>
    <recommendedName>
        <fullName evidence="3">RecBCD enzyme subunit RecD</fullName>
        <ecNumber evidence="3">5.6.2.3</ecNumber>
    </recommendedName>
    <alternativeName>
        <fullName evidence="3">DNA 5'-3' helicase subunit RecD</fullName>
    </alternativeName>
    <alternativeName>
        <fullName evidence="3">Exonuclease V subunit RecD</fullName>
        <shortName evidence="3">ExoV subunit RecD</shortName>
    </alternativeName>
    <alternativeName>
        <fullName evidence="3">Helicase/nuclease RecBCD subunit RecD</fullName>
    </alternativeName>
</protein>
<dbReference type="HAMAP" id="MF_01487">
    <property type="entry name" value="RecD"/>
    <property type="match status" value="1"/>
</dbReference>
<evidence type="ECO:0000256" key="1">
    <source>
        <dbReference type="ARBA" id="ARBA00022741"/>
    </source>
</evidence>
<sequence length="615" mass="70231">MEESFSHFIEKLKADILDLYESGALKKIPENFSDYLLEILNSIWSSMEEGSLCVPVKKEWRDILKLKPPGLVVDKFENQEWVYFEKTHRSKTDLESLLKERIQNDVPPKVDRHRAEKILKDLESKSFPLKEAQVKTILSCLNSSFHIVSGGPGTGKTTVVAFLLEILNQLGQLPSPEEIALVAPTGRAAQRLTESIQENLKKISEMKGSDFLRGQTVHGLLSYKSSLGGFYYNRERCLPHRLIIVDEVSMVDLNLMLSLWNAIPRDTEKDDRKIPFRFILIGDPHQLPSVEKGAVLSDFLSVLESKKTNFVSRLEGSNRQKSKGNVSKIVVLAEEILRYSPENLNLGTKIDDSFPKTTTIGENSKYESEVVWLQNSANKTSDHLSRDEVVEKLWTEIFHPGISKIGTWKVKDSFDLNEAGFILKFQEELKKFRCLTVFRNGYWGVEAIQTKIMNLAAQDLFHRKDQKPDFFAKRLSKRLYFIGLPILITQNDKNRKLFNGDIGIVLRMESTGELRAVFPIEGKLLPFALDTLPKHEPAFVMSIHKSQGSEYDTILIYIPDHPESQEKERSHRLLNRQILYTGITRAKNQVILAGNPKTWETGIANSQKRNTGFKI</sequence>
<dbReference type="RefSeq" id="WP_002729191.1">
    <property type="nucleotide sequence ID" value="NZ_AHMS02000005.1"/>
</dbReference>
<dbReference type="Pfam" id="PF13538">
    <property type="entry name" value="UvrD_C_2"/>
    <property type="match status" value="1"/>
</dbReference>
<dbReference type="GO" id="GO:0004527">
    <property type="term" value="F:exonuclease activity"/>
    <property type="evidence" value="ECO:0007669"/>
    <property type="project" value="UniProtKB-KW"/>
</dbReference>
<dbReference type="Pfam" id="PF13245">
    <property type="entry name" value="AAA_19"/>
    <property type="match status" value="1"/>
</dbReference>
<keyword evidence="3" id="KW-0540">Nuclease</keyword>
<evidence type="ECO:0000313" key="5">
    <source>
        <dbReference type="EMBL" id="EMN19018.1"/>
    </source>
</evidence>
<dbReference type="GO" id="GO:0043139">
    <property type="term" value="F:5'-3' DNA helicase activity"/>
    <property type="evidence" value="ECO:0007669"/>
    <property type="project" value="UniProtKB-UniRule"/>
</dbReference>
<feature type="binding site" evidence="3">
    <location>
        <begin position="150"/>
        <end position="157"/>
    </location>
    <ligand>
        <name>ATP</name>
        <dbReference type="ChEBI" id="CHEBI:30616"/>
    </ligand>
</feature>
<dbReference type="PANTHER" id="PTHR43788">
    <property type="entry name" value="DNA2/NAM7 HELICASE FAMILY MEMBER"/>
    <property type="match status" value="1"/>
</dbReference>
<comment type="miscellaneous">
    <text evidence="3">In the RecBCD complex, RecB has a slow 3'-5' helicase, an exonuclease activity and loads RecA onto ssDNA, RecD has a fast 5'-3' helicase activity, while RecC stimulates the ATPase and processivity of the RecB helicase and contributes to recognition of the Chi site.</text>
</comment>
<reference evidence="5 6" key="1">
    <citation type="submission" date="2013-01" db="EMBL/GenBank/DDBJ databases">
        <authorList>
            <person name="Harkins D.M."/>
            <person name="Durkin A.S."/>
            <person name="Brinkac L.M."/>
            <person name="Haft D.H."/>
            <person name="Selengut J.D."/>
            <person name="Sanka R."/>
            <person name="DePew J."/>
            <person name="Purushe J."/>
            <person name="Hartskeerl R.A."/>
            <person name="Ahmed A."/>
            <person name="van der Linden H."/>
            <person name="Goris M.G.A."/>
            <person name="Vinetz J.M."/>
            <person name="Sutton G.G."/>
            <person name="Nierman W.C."/>
            <person name="Fouts D.E."/>
        </authorList>
    </citation>
    <scope>NUCLEOTIDE SEQUENCE [LARGE SCALE GENOMIC DNA]</scope>
    <source>
        <strain evidence="5 6">Brem 328</strain>
    </source>
</reference>
<dbReference type="NCBIfam" id="TIGR01447">
    <property type="entry name" value="recD"/>
    <property type="match status" value="1"/>
</dbReference>
<dbReference type="CDD" id="cd18809">
    <property type="entry name" value="SF1_C_RecD"/>
    <property type="match status" value="1"/>
</dbReference>
<dbReference type="InterPro" id="IPR050534">
    <property type="entry name" value="Coronavir_polyprotein_1ab"/>
</dbReference>
<comment type="function">
    <text evidence="3">A helicase/nuclease that prepares dsDNA breaks (DSB) for recombinational DNA repair. Binds to DSBs and unwinds DNA via a highly rapid and processive ATP-dependent bidirectional helicase activity. Unwinds dsDNA until it encounters a Chi (crossover hotspot instigator) sequence from the 3' direction. Cuts ssDNA a few nucleotides 3' to the Chi site. The properties and activities of the enzyme are changed at Chi. The Chi-altered holoenzyme produces a long 3'-ssDNA overhang and facilitates RecA-binding to the ssDNA for homologous DNA recombination and repair. Holoenzyme degrades any linearized DNA that is unable to undergo homologous recombination. In the holoenzyme this subunit has ssDNA-dependent ATPase and 5'-3' helicase activity. When added to pre-assembled RecBC greatly stimulates nuclease activity and augments holoenzyme processivity. Negatively regulates the RecA-loading ability of RecBCD.</text>
</comment>
<dbReference type="GO" id="GO:0005524">
    <property type="term" value="F:ATP binding"/>
    <property type="evidence" value="ECO:0007669"/>
    <property type="project" value="UniProtKB-UniRule"/>
</dbReference>
<evidence type="ECO:0000259" key="4">
    <source>
        <dbReference type="Pfam" id="PF13538"/>
    </source>
</evidence>
<dbReference type="GO" id="GO:0000724">
    <property type="term" value="P:double-strand break repair via homologous recombination"/>
    <property type="evidence" value="ECO:0007669"/>
    <property type="project" value="UniProtKB-UniRule"/>
</dbReference>
<dbReference type="PANTHER" id="PTHR43788:SF6">
    <property type="entry name" value="DNA HELICASE B"/>
    <property type="match status" value="1"/>
</dbReference>
<comment type="caution">
    <text evidence="5">The sequence shown here is derived from an EMBL/GenBank/DDBJ whole genome shotgun (WGS) entry which is preliminary data.</text>
</comment>
<dbReference type="InterPro" id="IPR006344">
    <property type="entry name" value="RecD"/>
</dbReference>
<evidence type="ECO:0000256" key="3">
    <source>
        <dbReference type="HAMAP-Rule" id="MF_01487"/>
    </source>
</evidence>
<keyword evidence="3" id="KW-0238">DNA-binding</keyword>
<dbReference type="Proteomes" id="UP000012166">
    <property type="component" value="Unassembled WGS sequence"/>
</dbReference>
<dbReference type="GO" id="GO:0003677">
    <property type="term" value="F:DNA binding"/>
    <property type="evidence" value="ECO:0007669"/>
    <property type="project" value="UniProtKB-UniRule"/>
</dbReference>
<dbReference type="EMBL" id="AHMS02000005">
    <property type="protein sequence ID" value="EMN19018.1"/>
    <property type="molecule type" value="Genomic_DNA"/>
</dbReference>
<keyword evidence="3" id="KW-0347">Helicase</keyword>